<keyword evidence="12" id="KW-0966">Cell projection</keyword>
<comment type="subcellular location">
    <subcellularLocation>
        <location evidence="1">Bacterial flagellum basal body</location>
    </subcellularLocation>
    <subcellularLocation>
        <location evidence="2">Cell membrane</location>
        <topology evidence="2">Peripheral membrane protein</topology>
    </subcellularLocation>
</comment>
<dbReference type="PRINTS" id="PR00955">
    <property type="entry name" value="FLGMOTORFLIM"/>
</dbReference>
<dbReference type="GO" id="GO:0009425">
    <property type="term" value="C:bacterial-type flagellum basal body"/>
    <property type="evidence" value="ECO:0007669"/>
    <property type="project" value="UniProtKB-SubCell"/>
</dbReference>
<keyword evidence="5" id="KW-1003">Cell membrane</keyword>
<evidence type="ECO:0000256" key="1">
    <source>
        <dbReference type="ARBA" id="ARBA00004117"/>
    </source>
</evidence>
<dbReference type="PIRSF" id="PIRSF002888">
    <property type="entry name" value="FliM"/>
    <property type="match status" value="1"/>
</dbReference>
<dbReference type="Proteomes" id="UP000058636">
    <property type="component" value="Unassembled WGS sequence"/>
</dbReference>
<dbReference type="PANTHER" id="PTHR30034:SF6">
    <property type="entry name" value="YOP PROTEINS TRANSLOCATION PROTEIN Q"/>
    <property type="match status" value="1"/>
</dbReference>
<comment type="similarity">
    <text evidence="3">Belongs to the FliM family.</text>
</comment>
<dbReference type="NCBIfam" id="TIGR01397">
    <property type="entry name" value="fliM_switch"/>
    <property type="match status" value="1"/>
</dbReference>
<evidence type="ECO:0000256" key="3">
    <source>
        <dbReference type="ARBA" id="ARBA00011049"/>
    </source>
</evidence>
<dbReference type="GO" id="GO:0071978">
    <property type="term" value="P:bacterial-type flagellum-dependent swarming motility"/>
    <property type="evidence" value="ECO:0007669"/>
    <property type="project" value="TreeGrafter"/>
</dbReference>
<evidence type="ECO:0000256" key="8">
    <source>
        <dbReference type="ARBA" id="ARBA00023136"/>
    </source>
</evidence>
<proteinExistence type="inferred from homology"/>
<evidence type="ECO:0000259" key="11">
    <source>
        <dbReference type="Pfam" id="PF01052"/>
    </source>
</evidence>
<dbReference type="PATRIC" id="fig|93930.3.peg.1296"/>
<dbReference type="Pfam" id="PF02154">
    <property type="entry name" value="FliM"/>
    <property type="match status" value="1"/>
</dbReference>
<dbReference type="InterPro" id="IPR001543">
    <property type="entry name" value="FliN-like_C"/>
</dbReference>
<accession>A0A101ESK1</accession>
<dbReference type="InterPro" id="IPR036429">
    <property type="entry name" value="SpoA-like_sf"/>
</dbReference>
<dbReference type="InterPro" id="IPR001689">
    <property type="entry name" value="Flag_FliM"/>
</dbReference>
<reference evidence="12 13" key="1">
    <citation type="journal article" date="2015" name="MBio">
        <title>Genome-Resolved Metagenomic Analysis Reveals Roles for Candidate Phyla and Other Microbial Community Members in Biogeochemical Transformations in Oil Reservoirs.</title>
        <authorList>
            <person name="Hu P."/>
            <person name="Tom L."/>
            <person name="Singh A."/>
            <person name="Thomas B.C."/>
            <person name="Baker B.J."/>
            <person name="Piceno Y.M."/>
            <person name="Andersen G.L."/>
            <person name="Banfield J.F."/>
        </authorList>
    </citation>
    <scope>NUCLEOTIDE SEQUENCE [LARGE SCALE GENOMIC DNA]</scope>
    <source>
        <strain evidence="12">46_26</strain>
    </source>
</reference>
<protein>
    <recommendedName>
        <fullName evidence="4 10">Flagellar motor switch protein FliM</fullName>
    </recommendedName>
</protein>
<dbReference type="Gene3D" id="2.30.330.10">
    <property type="entry name" value="SpoA-like"/>
    <property type="match status" value="1"/>
</dbReference>
<dbReference type="EMBL" id="LGFG01000001">
    <property type="protein sequence ID" value="KUK23899.1"/>
    <property type="molecule type" value="Genomic_DNA"/>
</dbReference>
<dbReference type="PANTHER" id="PTHR30034">
    <property type="entry name" value="FLAGELLAR MOTOR SWITCH PROTEIN FLIM"/>
    <property type="match status" value="1"/>
</dbReference>
<keyword evidence="7" id="KW-0283">Flagellar rotation</keyword>
<dbReference type="SUPFAM" id="SSF101801">
    <property type="entry name" value="Surface presentation of antigens (SPOA)"/>
    <property type="match status" value="1"/>
</dbReference>
<dbReference type="CDD" id="cd17908">
    <property type="entry name" value="FliM"/>
    <property type="match status" value="1"/>
</dbReference>
<name>A0A101ESK1_9THEM</name>
<comment type="caution">
    <text evidence="12">The sequence shown here is derived from an EMBL/GenBank/DDBJ whole genome shotgun (WGS) entry which is preliminary data.</text>
</comment>
<dbReference type="InterPro" id="IPR028976">
    <property type="entry name" value="CheC-like_sf"/>
</dbReference>
<dbReference type="Gene3D" id="3.40.1550.10">
    <property type="entry name" value="CheC-like"/>
    <property type="match status" value="1"/>
</dbReference>
<evidence type="ECO:0000313" key="13">
    <source>
        <dbReference type="Proteomes" id="UP000058636"/>
    </source>
</evidence>
<evidence type="ECO:0000256" key="9">
    <source>
        <dbReference type="ARBA" id="ARBA00023143"/>
    </source>
</evidence>
<dbReference type="GO" id="GO:0005886">
    <property type="term" value="C:plasma membrane"/>
    <property type="evidence" value="ECO:0007669"/>
    <property type="project" value="UniProtKB-SubCell"/>
</dbReference>
<sequence>MSDVLSQEEINQLIEALMKGELKEEDLLREEEEKKVKPYDFKRPSKFSKEQLRTFQMIHENFGRALSTYLSGRLRTFVDVEISIDQLTYEEFIRSVMIPSFIVIFTGDIFEGSAIFEMRLDLFYTMLDIIMGGPGDNPPNRPPTEIETSIMRKEVTNMLTLLAQAWSDFQYFIPSIENVETNPQFVQIVPPNEIVLLVTASVSWGEFTSFINVCWPFSLLEPLLEKLSDRFWMMGRKPERVEERIEELKKASQKVPVTVQAVIGETELRLKEILDLEVGDVIRLGTHYKDEIRIDVEGRPKFRGIPGVFKGKYAVKVTGEFTNGGEYE</sequence>
<keyword evidence="9" id="KW-0975">Bacterial flagellum</keyword>
<organism evidence="12 13">
    <name type="scientific">Thermotoga petrophila</name>
    <dbReference type="NCBI Taxonomy" id="93929"/>
    <lineage>
        <taxon>Bacteria</taxon>
        <taxon>Thermotogati</taxon>
        <taxon>Thermotogota</taxon>
        <taxon>Thermotogae</taxon>
        <taxon>Thermotogales</taxon>
        <taxon>Thermotogaceae</taxon>
        <taxon>Thermotoga</taxon>
    </lineage>
</organism>
<evidence type="ECO:0000256" key="4">
    <source>
        <dbReference type="ARBA" id="ARBA00021898"/>
    </source>
</evidence>
<keyword evidence="6" id="KW-0145">Chemotaxis</keyword>
<keyword evidence="12" id="KW-0969">Cilium</keyword>
<evidence type="ECO:0000256" key="10">
    <source>
        <dbReference type="NCBIfam" id="TIGR01397"/>
    </source>
</evidence>
<dbReference type="GO" id="GO:0003774">
    <property type="term" value="F:cytoskeletal motor activity"/>
    <property type="evidence" value="ECO:0007669"/>
    <property type="project" value="InterPro"/>
</dbReference>
<gene>
    <name evidence="12" type="ORF">XD57_0056</name>
</gene>
<evidence type="ECO:0000256" key="7">
    <source>
        <dbReference type="ARBA" id="ARBA00022779"/>
    </source>
</evidence>
<dbReference type="GO" id="GO:0050918">
    <property type="term" value="P:positive chemotaxis"/>
    <property type="evidence" value="ECO:0007669"/>
    <property type="project" value="TreeGrafter"/>
</dbReference>
<keyword evidence="12" id="KW-0282">Flagellum</keyword>
<evidence type="ECO:0000256" key="5">
    <source>
        <dbReference type="ARBA" id="ARBA00022475"/>
    </source>
</evidence>
<keyword evidence="8" id="KW-0472">Membrane</keyword>
<dbReference type="SUPFAM" id="SSF103039">
    <property type="entry name" value="CheC-like"/>
    <property type="match status" value="1"/>
</dbReference>
<evidence type="ECO:0000256" key="6">
    <source>
        <dbReference type="ARBA" id="ARBA00022500"/>
    </source>
</evidence>
<dbReference type="AlphaFoldDB" id="A0A101ESK1"/>
<evidence type="ECO:0000256" key="2">
    <source>
        <dbReference type="ARBA" id="ARBA00004202"/>
    </source>
</evidence>
<evidence type="ECO:0000313" key="12">
    <source>
        <dbReference type="EMBL" id="KUK23899.1"/>
    </source>
</evidence>
<dbReference type="Pfam" id="PF01052">
    <property type="entry name" value="FliMN_C"/>
    <property type="match status" value="1"/>
</dbReference>
<feature type="domain" description="Flagellar motor switch protein FliN-like C-terminal" evidence="11">
    <location>
        <begin position="253"/>
        <end position="319"/>
    </location>
</feature>